<dbReference type="InterPro" id="IPR032508">
    <property type="entry name" value="FecR_C"/>
</dbReference>
<keyword evidence="1" id="KW-0812">Transmembrane</keyword>
<dbReference type="PANTHER" id="PTHR30273">
    <property type="entry name" value="PERIPLASMIC SIGNAL SENSOR AND SIGMA FACTOR ACTIVATOR FECR-RELATED"/>
    <property type="match status" value="1"/>
</dbReference>
<dbReference type="Gene3D" id="3.55.50.30">
    <property type="match status" value="1"/>
</dbReference>
<keyword evidence="5" id="KW-1185">Reference proteome</keyword>
<feature type="domain" description="Protein FecR C-terminal" evidence="3">
    <location>
        <begin position="270"/>
        <end position="337"/>
    </location>
</feature>
<organism evidence="4 5">
    <name type="scientific">Pseudarcicella hirudinis</name>
    <dbReference type="NCBI Taxonomy" id="1079859"/>
    <lineage>
        <taxon>Bacteria</taxon>
        <taxon>Pseudomonadati</taxon>
        <taxon>Bacteroidota</taxon>
        <taxon>Cytophagia</taxon>
        <taxon>Cytophagales</taxon>
        <taxon>Flectobacillaceae</taxon>
        <taxon>Pseudarcicella</taxon>
    </lineage>
</organism>
<evidence type="ECO:0000313" key="5">
    <source>
        <dbReference type="Proteomes" id="UP000199306"/>
    </source>
</evidence>
<keyword evidence="1" id="KW-0472">Membrane</keyword>
<dbReference type="Pfam" id="PF04773">
    <property type="entry name" value="FecR"/>
    <property type="match status" value="1"/>
</dbReference>
<protein>
    <submittedName>
        <fullName evidence="4">Ferric-dicitrate binding protein FerR, regulates iron transport through sigma-19</fullName>
    </submittedName>
</protein>
<sequence length="344" mass="39008">MNIDYTKYSTADFAADPYFIKWLKNPDEKAIAFWEAWIISNPEKFETVSAAKTLIEGWVINPEVSANDAMAEVWSKIQDQIAEEEKPEGLIIKLISKPNFFKYAASFVGLLCCIGLYVMLFQRTENTVIVTHEGETKSVRLPDGSTVVLNSNSSIEWSGAWKPQQAREVTLTGEGYFSVTHQQNHQKFIVKTPDKLKVEVLGTEFTVSEKINKTRVVLNSGKVKLYLDNDDNSLIMKPGELVEVSNDAGREVTRRNVVPEVYSTWKDNLFVFDNTPLLEVASMIESDFGYKVKFADDSLKSRKITIKLPKRDLSLLLVSISEMLDLKIEKQKNRILIAQNPAVR</sequence>
<dbReference type="EMBL" id="FOXH01000006">
    <property type="protein sequence ID" value="SFP85858.1"/>
    <property type="molecule type" value="Genomic_DNA"/>
</dbReference>
<feature type="transmembrane region" description="Helical" evidence="1">
    <location>
        <begin position="100"/>
        <end position="120"/>
    </location>
</feature>
<dbReference type="GO" id="GO:0016989">
    <property type="term" value="F:sigma factor antagonist activity"/>
    <property type="evidence" value="ECO:0007669"/>
    <property type="project" value="TreeGrafter"/>
</dbReference>
<dbReference type="PIRSF" id="PIRSF018266">
    <property type="entry name" value="FecR"/>
    <property type="match status" value="1"/>
</dbReference>
<dbReference type="Proteomes" id="UP000199306">
    <property type="component" value="Unassembled WGS sequence"/>
</dbReference>
<accession>A0A1I5TS90</accession>
<evidence type="ECO:0000259" key="3">
    <source>
        <dbReference type="Pfam" id="PF16344"/>
    </source>
</evidence>
<dbReference type="OrthoDB" id="1523489at2"/>
<name>A0A1I5TS90_9BACT</name>
<evidence type="ECO:0000259" key="2">
    <source>
        <dbReference type="Pfam" id="PF04773"/>
    </source>
</evidence>
<dbReference type="PANTHER" id="PTHR30273:SF2">
    <property type="entry name" value="PROTEIN FECR"/>
    <property type="match status" value="1"/>
</dbReference>
<feature type="domain" description="FecR protein" evidence="2">
    <location>
        <begin position="128"/>
        <end position="224"/>
    </location>
</feature>
<dbReference type="InterPro" id="IPR006860">
    <property type="entry name" value="FecR"/>
</dbReference>
<dbReference type="Pfam" id="PF16344">
    <property type="entry name" value="FecR_C"/>
    <property type="match status" value="1"/>
</dbReference>
<proteinExistence type="predicted"/>
<evidence type="ECO:0000256" key="1">
    <source>
        <dbReference type="SAM" id="Phobius"/>
    </source>
</evidence>
<dbReference type="InterPro" id="IPR012373">
    <property type="entry name" value="Ferrdict_sens_TM"/>
</dbReference>
<dbReference type="RefSeq" id="WP_092017380.1">
    <property type="nucleotide sequence ID" value="NZ_FOXH01000006.1"/>
</dbReference>
<gene>
    <name evidence="4" type="ORF">SAMN04515674_106177</name>
</gene>
<dbReference type="AlphaFoldDB" id="A0A1I5TS90"/>
<dbReference type="Gene3D" id="2.60.120.1440">
    <property type="match status" value="1"/>
</dbReference>
<reference evidence="4 5" key="1">
    <citation type="submission" date="2016-10" db="EMBL/GenBank/DDBJ databases">
        <authorList>
            <person name="de Groot N.N."/>
        </authorList>
    </citation>
    <scope>NUCLEOTIDE SEQUENCE [LARGE SCALE GENOMIC DNA]</scope>
    <source>
        <strain evidence="5">E92,LMG 26720,CCM 7988</strain>
    </source>
</reference>
<dbReference type="STRING" id="1079859.SAMN04515674_106177"/>
<evidence type="ECO:0000313" key="4">
    <source>
        <dbReference type="EMBL" id="SFP85858.1"/>
    </source>
</evidence>
<keyword evidence="1" id="KW-1133">Transmembrane helix</keyword>